<feature type="domain" description="DUF5916" evidence="3">
    <location>
        <begin position="243"/>
        <end position="339"/>
    </location>
</feature>
<keyword evidence="5" id="KW-1185">Reference proteome</keyword>
<name>A0ABV2BR53_9GAMM</name>
<keyword evidence="1" id="KW-0732">Signal</keyword>
<dbReference type="RefSeq" id="WP_353873964.1">
    <property type="nucleotide sequence ID" value="NZ_JBEVCJ010000004.1"/>
</dbReference>
<sequence>MQATILKKFLGIICSLFCCSYLVAESQVTTQKQQFKLPHIDSHIEVDGILDEAAWAQALVVSLDYETQPGENTKPPVTTEVLLFDNGINIYVAFKAFDPQPKAIRNYLTDRDNIWETDLVGIKFDTFGESRKAFQFFTNALGVQADSIQEDFKGDNSNWDTIWDSVAQITEWGYLVEMSIPLKALRFPASQTQQKWAFEAIRFYPRDVRHRIANTPVNRDISCNICQFDQLVGLKNAKPSKNLNLIPTLVTNRVDHKDQSIDEWNEGDVEHEFGLDLRWGITQDIYLNATLNPDFSQVEADSPQLDVNNPFSIFVEEKRPFFLDGVDYFETNNNLVNTRNIIAPDYGLKVSGQTNGHSFGLMSTNDEHTSYLLPSSSRSEVVRLNEEKSENQVLRYSYDLGNKNNIGILHTRRTADEYHNKVTAIDAKYWLDQYHSMTLQYMSADTQNTNEIAALYELPKTQTGDALTVSLKHESRNWRGYIDYIEYDKNFRADLGFISQVNFDKTIVGLSHRWYPENNDSWWKKIIVTSDWDHTFDNDGLKLEEELELHFGVEGNYQSLFETGIIKRRKYWNGYYFNERHMYSDLTITPIRGLKLYLSYEWGDNIDFANTRIGKQTSLIPEISWQINTNWQTSLDYRHVNFDIQAGELFTAKLSNFRITYLMNVRSFLRFTMQQTDISRTIENYTIPVNATSKSVSSQFLYSYKINPQTLFFAGYADEGYQDDNLTHIEKTGRSVFMKFSYAWQL</sequence>
<dbReference type="CDD" id="cd09618">
    <property type="entry name" value="CBM9_like_2"/>
    <property type="match status" value="1"/>
</dbReference>
<accession>A0ABV2BR53</accession>
<dbReference type="Pfam" id="PF06452">
    <property type="entry name" value="CBM9_1"/>
    <property type="match status" value="1"/>
</dbReference>
<organism evidence="4 5">
    <name type="scientific">Aliikangiella maris</name>
    <dbReference type="NCBI Taxonomy" id="3162458"/>
    <lineage>
        <taxon>Bacteria</taxon>
        <taxon>Pseudomonadati</taxon>
        <taxon>Pseudomonadota</taxon>
        <taxon>Gammaproteobacteria</taxon>
        <taxon>Oceanospirillales</taxon>
        <taxon>Pleioneaceae</taxon>
        <taxon>Aliikangiella</taxon>
    </lineage>
</organism>
<evidence type="ECO:0000259" key="2">
    <source>
        <dbReference type="Pfam" id="PF06452"/>
    </source>
</evidence>
<dbReference type="Gene3D" id="2.60.40.1190">
    <property type="match status" value="1"/>
</dbReference>
<dbReference type="InterPro" id="IPR045670">
    <property type="entry name" value="DUF5916"/>
</dbReference>
<evidence type="ECO:0000259" key="3">
    <source>
        <dbReference type="Pfam" id="PF19313"/>
    </source>
</evidence>
<dbReference type="Pfam" id="PF19313">
    <property type="entry name" value="DUF5916"/>
    <property type="match status" value="1"/>
</dbReference>
<reference evidence="4 5" key="1">
    <citation type="submission" date="2024-06" db="EMBL/GenBank/DDBJ databases">
        <authorList>
            <person name="Li F."/>
        </authorList>
    </citation>
    <scope>NUCLEOTIDE SEQUENCE [LARGE SCALE GENOMIC DNA]</scope>
    <source>
        <strain evidence="4 5">GXAS 311</strain>
    </source>
</reference>
<evidence type="ECO:0000313" key="4">
    <source>
        <dbReference type="EMBL" id="MET1254403.1"/>
    </source>
</evidence>
<protein>
    <submittedName>
        <fullName evidence="4">DUF5916 domain-containing protein</fullName>
    </submittedName>
</protein>
<evidence type="ECO:0000313" key="5">
    <source>
        <dbReference type="Proteomes" id="UP001548189"/>
    </source>
</evidence>
<gene>
    <name evidence="4" type="ORF">ABVT43_04620</name>
</gene>
<dbReference type="EMBL" id="JBEVCJ010000004">
    <property type="protein sequence ID" value="MET1254403.1"/>
    <property type="molecule type" value="Genomic_DNA"/>
</dbReference>
<dbReference type="InterPro" id="IPR010502">
    <property type="entry name" value="Carb-bd_dom_fam9"/>
</dbReference>
<comment type="caution">
    <text evidence="4">The sequence shown here is derived from an EMBL/GenBank/DDBJ whole genome shotgun (WGS) entry which is preliminary data.</text>
</comment>
<proteinExistence type="predicted"/>
<dbReference type="Proteomes" id="UP001548189">
    <property type="component" value="Unassembled WGS sequence"/>
</dbReference>
<feature type="domain" description="Carbohydrate-binding" evidence="2">
    <location>
        <begin position="46"/>
        <end position="199"/>
    </location>
</feature>
<evidence type="ECO:0000256" key="1">
    <source>
        <dbReference type="SAM" id="SignalP"/>
    </source>
</evidence>
<feature type="chain" id="PRO_5047458128" evidence="1">
    <location>
        <begin position="25"/>
        <end position="746"/>
    </location>
</feature>
<feature type="signal peptide" evidence="1">
    <location>
        <begin position="1"/>
        <end position="24"/>
    </location>
</feature>
<dbReference type="SUPFAM" id="SSF49344">
    <property type="entry name" value="CBD9-like"/>
    <property type="match status" value="1"/>
</dbReference>